<evidence type="ECO:0000256" key="7">
    <source>
        <dbReference type="ARBA" id="ARBA00022927"/>
    </source>
</evidence>
<comment type="similarity">
    <text evidence="2">Belongs to the OXA1/ALB3/YidC family. Type 1 subfamily.</text>
</comment>
<evidence type="ECO:0000256" key="6">
    <source>
        <dbReference type="ARBA" id="ARBA00022692"/>
    </source>
</evidence>
<gene>
    <name evidence="19" type="ORF">NOSIN_20155</name>
</gene>
<feature type="transmembrane region" description="Helical" evidence="17">
    <location>
        <begin position="153"/>
        <end position="173"/>
    </location>
</feature>
<sequence>MYSFGPIAAAMTLLSTTLATLTSLLTPLTAGLAAGLAVVALTVAVRLLLVPLGVMQVRAEKARARLAPRLAEINAEHGKNPEKLVAEQRRVYTEAGTSPLAGCLPSLAQMPVVVALYGVFIGAGGVDEPMLDHTFGGVELGATMLAGADGLSVAPVFAVVIALIALIALVAWASRRYLMLPVMRANAAANPNQPQPGFLSYMQFTTVVVAALVPLAAGLYLLTSGAWALGERLLLRRVIPD</sequence>
<evidence type="ECO:0000256" key="10">
    <source>
        <dbReference type="ARBA" id="ARBA00023186"/>
    </source>
</evidence>
<dbReference type="Proteomes" id="UP000189004">
    <property type="component" value="Unassembled WGS sequence"/>
</dbReference>
<dbReference type="PANTHER" id="PTHR12428">
    <property type="entry name" value="OXA1"/>
    <property type="match status" value="1"/>
</dbReference>
<evidence type="ECO:0000259" key="18">
    <source>
        <dbReference type="Pfam" id="PF02096"/>
    </source>
</evidence>
<feature type="domain" description="Membrane insertase YidC/Oxa/ALB C-terminal" evidence="18">
    <location>
        <begin position="35"/>
        <end position="236"/>
    </location>
</feature>
<evidence type="ECO:0000256" key="3">
    <source>
        <dbReference type="ARBA" id="ARBA00015325"/>
    </source>
</evidence>
<keyword evidence="4" id="KW-0813">Transport</keyword>
<dbReference type="OrthoDB" id="9780552at2"/>
<keyword evidence="9 17" id="KW-0472">Membrane</keyword>
<dbReference type="InterPro" id="IPR001708">
    <property type="entry name" value="YidC/ALB3/OXA1/COX18"/>
</dbReference>
<dbReference type="InterPro" id="IPR047196">
    <property type="entry name" value="YidC_ALB_C"/>
</dbReference>
<evidence type="ECO:0000256" key="13">
    <source>
        <dbReference type="ARBA" id="ARBA00031538"/>
    </source>
</evidence>
<proteinExistence type="inferred from homology"/>
<feature type="transmembrane region" description="Helical" evidence="17">
    <location>
        <begin position="201"/>
        <end position="229"/>
    </location>
</feature>
<comment type="caution">
    <text evidence="19">The sequence shown here is derived from an EMBL/GenBank/DDBJ whole genome shotgun (WGS) entry which is preliminary data.</text>
</comment>
<evidence type="ECO:0000256" key="5">
    <source>
        <dbReference type="ARBA" id="ARBA00022475"/>
    </source>
</evidence>
<dbReference type="GO" id="GO:0005886">
    <property type="term" value="C:plasma membrane"/>
    <property type="evidence" value="ECO:0007669"/>
    <property type="project" value="UniProtKB-SubCell"/>
</dbReference>
<evidence type="ECO:0000256" key="14">
    <source>
        <dbReference type="ARBA" id="ARBA00033245"/>
    </source>
</evidence>
<protein>
    <recommendedName>
        <fullName evidence="3">Membrane protein insertase YidC</fullName>
    </recommendedName>
    <alternativeName>
        <fullName evidence="15">Foldase YidC</fullName>
    </alternativeName>
    <alternativeName>
        <fullName evidence="14">Membrane integrase YidC</fullName>
    </alternativeName>
    <alternativeName>
        <fullName evidence="13">Membrane protein YidC</fullName>
    </alternativeName>
</protein>
<name>A0A1V3C5V7_9ACTN</name>
<dbReference type="GO" id="GO:0032977">
    <property type="term" value="F:membrane insertase activity"/>
    <property type="evidence" value="ECO:0007669"/>
    <property type="project" value="InterPro"/>
</dbReference>
<evidence type="ECO:0000256" key="16">
    <source>
        <dbReference type="RuleBase" id="RU003945"/>
    </source>
</evidence>
<evidence type="ECO:0000313" key="20">
    <source>
        <dbReference type="Proteomes" id="UP000189004"/>
    </source>
</evidence>
<evidence type="ECO:0000256" key="12">
    <source>
        <dbReference type="ARBA" id="ARBA00026028"/>
    </source>
</evidence>
<evidence type="ECO:0000256" key="15">
    <source>
        <dbReference type="ARBA" id="ARBA00033342"/>
    </source>
</evidence>
<comment type="subcellular location">
    <subcellularLocation>
        <location evidence="1">Cell membrane</location>
        <topology evidence="1">Multi-pass membrane protein</topology>
    </subcellularLocation>
    <subcellularLocation>
        <location evidence="16">Membrane</location>
        <topology evidence="16">Multi-pass membrane protein</topology>
    </subcellularLocation>
</comment>
<accession>A0A1V3C5V7</accession>
<feature type="transmembrane region" description="Helical" evidence="17">
    <location>
        <begin position="29"/>
        <end position="55"/>
    </location>
</feature>
<dbReference type="GO" id="GO:0015031">
    <property type="term" value="P:protein transport"/>
    <property type="evidence" value="ECO:0007669"/>
    <property type="project" value="UniProtKB-KW"/>
</dbReference>
<dbReference type="GO" id="GO:0051205">
    <property type="term" value="P:protein insertion into membrane"/>
    <property type="evidence" value="ECO:0007669"/>
    <property type="project" value="TreeGrafter"/>
</dbReference>
<organism evidence="19 20">
    <name type="scientific">Nocardiopsis sinuspersici</name>
    <dbReference type="NCBI Taxonomy" id="501010"/>
    <lineage>
        <taxon>Bacteria</taxon>
        <taxon>Bacillati</taxon>
        <taxon>Actinomycetota</taxon>
        <taxon>Actinomycetes</taxon>
        <taxon>Streptosporangiales</taxon>
        <taxon>Nocardiopsidaceae</taxon>
        <taxon>Nocardiopsis</taxon>
    </lineage>
</organism>
<comment type="function">
    <text evidence="11">Required for the insertion and/or proper folding and/or complex formation of integral membrane proteins into the membrane. Involved in integration of membrane proteins that insert both dependently and independently of the Sec translocase complex, as well as at least some lipoproteins. Aids folding of multispanning membrane proteins.</text>
</comment>
<dbReference type="Pfam" id="PF02096">
    <property type="entry name" value="60KD_IMP"/>
    <property type="match status" value="1"/>
</dbReference>
<dbReference type="AlphaFoldDB" id="A0A1V3C5V7"/>
<dbReference type="CDD" id="cd20070">
    <property type="entry name" value="5TM_YidC_Alb3"/>
    <property type="match status" value="1"/>
</dbReference>
<evidence type="ECO:0000256" key="9">
    <source>
        <dbReference type="ARBA" id="ARBA00023136"/>
    </source>
</evidence>
<keyword evidence="10" id="KW-0143">Chaperone</keyword>
<dbReference type="STRING" id="501010.NOSIN_20155"/>
<keyword evidence="6 16" id="KW-0812">Transmembrane</keyword>
<keyword evidence="7" id="KW-0653">Protein transport</keyword>
<dbReference type="PANTHER" id="PTHR12428:SF65">
    <property type="entry name" value="CYTOCHROME C OXIDASE ASSEMBLY PROTEIN COX18, MITOCHONDRIAL"/>
    <property type="match status" value="1"/>
</dbReference>
<reference evidence="20" key="1">
    <citation type="submission" date="2016-08" db="EMBL/GenBank/DDBJ databases">
        <authorList>
            <person name="Tokovenko B."/>
            <person name="Kalinowski J."/>
        </authorList>
    </citation>
    <scope>NUCLEOTIDE SEQUENCE [LARGE SCALE GENOMIC DNA]</scope>
    <source>
        <strain evidence="20">UTMC102</strain>
    </source>
</reference>
<comment type="subunit">
    <text evidence="12">Interacts with the Sec translocase complex via SecD. Specifically interacts with transmembrane segments of nascent integral membrane proteins during membrane integration.</text>
</comment>
<evidence type="ECO:0000256" key="1">
    <source>
        <dbReference type="ARBA" id="ARBA00004651"/>
    </source>
</evidence>
<keyword evidence="20" id="KW-1185">Reference proteome</keyword>
<evidence type="ECO:0000256" key="4">
    <source>
        <dbReference type="ARBA" id="ARBA00022448"/>
    </source>
</evidence>
<dbReference type="RefSeq" id="WP_077692290.1">
    <property type="nucleotide sequence ID" value="NZ_MCOK01000001.1"/>
</dbReference>
<dbReference type="NCBIfam" id="TIGR03592">
    <property type="entry name" value="yidC_oxa1_cterm"/>
    <property type="match status" value="1"/>
</dbReference>
<keyword evidence="8 17" id="KW-1133">Transmembrane helix</keyword>
<keyword evidence="5" id="KW-1003">Cell membrane</keyword>
<dbReference type="EMBL" id="MCOK01000001">
    <property type="protein sequence ID" value="OOC55859.1"/>
    <property type="molecule type" value="Genomic_DNA"/>
</dbReference>
<evidence type="ECO:0000313" key="19">
    <source>
        <dbReference type="EMBL" id="OOC55859.1"/>
    </source>
</evidence>
<evidence type="ECO:0000256" key="17">
    <source>
        <dbReference type="SAM" id="Phobius"/>
    </source>
</evidence>
<evidence type="ECO:0000256" key="11">
    <source>
        <dbReference type="ARBA" id="ARBA00025034"/>
    </source>
</evidence>
<dbReference type="InterPro" id="IPR028055">
    <property type="entry name" value="YidC/Oxa/ALB_C"/>
</dbReference>
<evidence type="ECO:0000256" key="8">
    <source>
        <dbReference type="ARBA" id="ARBA00022989"/>
    </source>
</evidence>
<evidence type="ECO:0000256" key="2">
    <source>
        <dbReference type="ARBA" id="ARBA00010527"/>
    </source>
</evidence>